<evidence type="ECO:0000313" key="2">
    <source>
        <dbReference type="WBParaSite" id="PS1159_v2.g13646.t1"/>
    </source>
</evidence>
<sequence length="299" mass="33584">MSHVALDFDEALENFKTMFPGVPEDIITDLLRRENGDVEKVVNELLAFSSNPTSSRASGSSARNSDIFYLEPPPPYSEVCKKQESQPTFSSRQERQEPSKSTPSSSRSSTITTTTQNETIDDEKIALMIQNEEFLNYLRNNQTFMREIYGANSSRSAPRNNASAISRPYSSSSSGNSLRYSLRDSYTPLTPNGPHVEVAATSIPNGPLVDYNYNDSTIWSKKIMSKLPGRKSSDYSYTADTYNSTALEPYYSSSDLSSKLKAMSKTSKLMFITLAKKFWSRPQLKLLPDYNDSKPRRTL</sequence>
<proteinExistence type="predicted"/>
<protein>
    <submittedName>
        <fullName evidence="2">CUE domain-containing protein</fullName>
    </submittedName>
</protein>
<dbReference type="WBParaSite" id="PS1159_v2.g13646.t1">
    <property type="protein sequence ID" value="PS1159_v2.g13646.t1"/>
    <property type="gene ID" value="PS1159_v2.g13646"/>
</dbReference>
<organism evidence="1 2">
    <name type="scientific">Panagrolaimus sp. PS1159</name>
    <dbReference type="NCBI Taxonomy" id="55785"/>
    <lineage>
        <taxon>Eukaryota</taxon>
        <taxon>Metazoa</taxon>
        <taxon>Ecdysozoa</taxon>
        <taxon>Nematoda</taxon>
        <taxon>Chromadorea</taxon>
        <taxon>Rhabditida</taxon>
        <taxon>Tylenchina</taxon>
        <taxon>Panagrolaimomorpha</taxon>
        <taxon>Panagrolaimoidea</taxon>
        <taxon>Panagrolaimidae</taxon>
        <taxon>Panagrolaimus</taxon>
    </lineage>
</organism>
<accession>A0AC35F6H6</accession>
<evidence type="ECO:0000313" key="1">
    <source>
        <dbReference type="Proteomes" id="UP000887580"/>
    </source>
</evidence>
<dbReference type="Proteomes" id="UP000887580">
    <property type="component" value="Unplaced"/>
</dbReference>
<name>A0AC35F6H6_9BILA</name>
<reference evidence="2" key="1">
    <citation type="submission" date="2022-11" db="UniProtKB">
        <authorList>
            <consortium name="WormBaseParasite"/>
        </authorList>
    </citation>
    <scope>IDENTIFICATION</scope>
</reference>